<accession>A0A0B2UXV3</accession>
<dbReference type="Proteomes" id="UP000031036">
    <property type="component" value="Unassembled WGS sequence"/>
</dbReference>
<evidence type="ECO:0000256" key="1">
    <source>
        <dbReference type="SAM" id="Phobius"/>
    </source>
</evidence>
<dbReference type="PANTHER" id="PTHR34721">
    <property type="entry name" value="PROTEIN CBG09734"/>
    <property type="match status" value="1"/>
</dbReference>
<feature type="transmembrane region" description="Helical" evidence="1">
    <location>
        <begin position="109"/>
        <end position="127"/>
    </location>
</feature>
<proteinExistence type="predicted"/>
<sequence>MKSILRYGTLISATVIFLMVPASALECYAELSSHEAHSDMPIARCGFGTAFCIKYTFPDMTGTMGRVERNCDSNGACFSTGPGCFYNDFTSSQLCCCNSDRCNSASASTHHLLLLLCSVFLVLAVRYF</sequence>
<keyword evidence="1" id="KW-0472">Membrane</keyword>
<dbReference type="EMBL" id="JPKZ01002934">
    <property type="protein sequence ID" value="KHN74278.1"/>
    <property type="molecule type" value="Genomic_DNA"/>
</dbReference>
<keyword evidence="2" id="KW-0732">Signal</keyword>
<evidence type="ECO:0000256" key="2">
    <source>
        <dbReference type="SAM" id="SignalP"/>
    </source>
</evidence>
<feature type="chain" id="PRO_5002079409" description="UPAR/Ly6 domain-containing protein" evidence="2">
    <location>
        <begin position="25"/>
        <end position="128"/>
    </location>
</feature>
<feature type="signal peptide" evidence="2">
    <location>
        <begin position="1"/>
        <end position="24"/>
    </location>
</feature>
<evidence type="ECO:0000313" key="3">
    <source>
        <dbReference type="EMBL" id="KHN74278.1"/>
    </source>
</evidence>
<dbReference type="InterPro" id="IPR045860">
    <property type="entry name" value="Snake_toxin-like_sf"/>
</dbReference>
<evidence type="ECO:0000313" key="4">
    <source>
        <dbReference type="Proteomes" id="UP000031036"/>
    </source>
</evidence>
<dbReference type="SUPFAM" id="SSF57302">
    <property type="entry name" value="Snake toxin-like"/>
    <property type="match status" value="1"/>
</dbReference>
<dbReference type="AlphaFoldDB" id="A0A0B2UXV3"/>
<keyword evidence="1" id="KW-1133">Transmembrane helix</keyword>
<evidence type="ECO:0008006" key="5">
    <source>
        <dbReference type="Google" id="ProtNLM"/>
    </source>
</evidence>
<gene>
    <name evidence="3" type="ORF">Tcan_12876</name>
</gene>
<keyword evidence="4" id="KW-1185">Reference proteome</keyword>
<organism evidence="3 4">
    <name type="scientific">Toxocara canis</name>
    <name type="common">Canine roundworm</name>
    <dbReference type="NCBI Taxonomy" id="6265"/>
    <lineage>
        <taxon>Eukaryota</taxon>
        <taxon>Metazoa</taxon>
        <taxon>Ecdysozoa</taxon>
        <taxon>Nematoda</taxon>
        <taxon>Chromadorea</taxon>
        <taxon>Rhabditida</taxon>
        <taxon>Spirurina</taxon>
        <taxon>Ascaridomorpha</taxon>
        <taxon>Ascaridoidea</taxon>
        <taxon>Toxocaridae</taxon>
        <taxon>Toxocara</taxon>
    </lineage>
</organism>
<comment type="caution">
    <text evidence="3">The sequence shown here is derived from an EMBL/GenBank/DDBJ whole genome shotgun (WGS) entry which is preliminary data.</text>
</comment>
<reference evidence="3 4" key="1">
    <citation type="submission" date="2014-11" db="EMBL/GenBank/DDBJ databases">
        <title>Genetic blueprint of the zoonotic pathogen Toxocara canis.</title>
        <authorList>
            <person name="Zhu X.-Q."/>
            <person name="Korhonen P.K."/>
            <person name="Cai H."/>
            <person name="Young N.D."/>
            <person name="Nejsum P."/>
            <person name="von Samson-Himmelstjerna G."/>
            <person name="Boag P.R."/>
            <person name="Tan P."/>
            <person name="Li Q."/>
            <person name="Min J."/>
            <person name="Yang Y."/>
            <person name="Wang X."/>
            <person name="Fang X."/>
            <person name="Hall R.S."/>
            <person name="Hofmann A."/>
            <person name="Sternberg P.W."/>
            <person name="Jex A.R."/>
            <person name="Gasser R.B."/>
        </authorList>
    </citation>
    <scope>NUCLEOTIDE SEQUENCE [LARGE SCALE GENOMIC DNA]</scope>
    <source>
        <strain evidence="3">PN_DK_2014</strain>
    </source>
</reference>
<protein>
    <recommendedName>
        <fullName evidence="5">UPAR/Ly6 domain-containing protein</fullName>
    </recommendedName>
</protein>
<name>A0A0B2UXV3_TOXCA</name>
<dbReference type="PANTHER" id="PTHR34721:SF3">
    <property type="entry name" value="ACTIVIN_RECP DOMAIN-CONTAINING PROTEIN-RELATED"/>
    <property type="match status" value="1"/>
</dbReference>
<dbReference type="CDD" id="cd00117">
    <property type="entry name" value="TFP"/>
    <property type="match status" value="1"/>
</dbReference>
<keyword evidence="1" id="KW-0812">Transmembrane</keyword>